<dbReference type="AlphaFoldDB" id="A0A917QYJ2"/>
<feature type="region of interest" description="Disordered" evidence="1">
    <location>
        <begin position="96"/>
        <end position="117"/>
    </location>
</feature>
<dbReference type="Proteomes" id="UP000637788">
    <property type="component" value="Unassembled WGS sequence"/>
</dbReference>
<evidence type="ECO:0000313" key="3">
    <source>
        <dbReference type="Proteomes" id="UP000637788"/>
    </source>
</evidence>
<reference evidence="2" key="2">
    <citation type="submission" date="2020-09" db="EMBL/GenBank/DDBJ databases">
        <authorList>
            <person name="Sun Q."/>
            <person name="Ohkuma M."/>
        </authorList>
    </citation>
    <scope>NUCLEOTIDE SEQUENCE</scope>
    <source>
        <strain evidence="2">JCM 3035</strain>
    </source>
</reference>
<evidence type="ECO:0000313" key="2">
    <source>
        <dbReference type="EMBL" id="GGK75524.1"/>
    </source>
</evidence>
<organism evidence="2 3">
    <name type="scientific">Streptomyces flaveus</name>
    <dbReference type="NCBI Taxonomy" id="66370"/>
    <lineage>
        <taxon>Bacteria</taxon>
        <taxon>Bacillati</taxon>
        <taxon>Actinomycetota</taxon>
        <taxon>Actinomycetes</taxon>
        <taxon>Kitasatosporales</taxon>
        <taxon>Streptomycetaceae</taxon>
        <taxon>Streptomyces</taxon>
        <taxon>Streptomyces aurantiacus group</taxon>
    </lineage>
</organism>
<evidence type="ECO:0000256" key="1">
    <source>
        <dbReference type="SAM" id="MobiDB-lite"/>
    </source>
</evidence>
<protein>
    <submittedName>
        <fullName evidence="2">Uncharacterized protein</fullName>
    </submittedName>
</protein>
<proteinExistence type="predicted"/>
<sequence length="117" mass="12987">MKAWAPSVPRLNRLPWDLLLHTNMGAHPIAAQYAMSSDRSPLAIEDVAGPGFWRRTSTYQTMHTLFDVDDQLALPLRAPADAIRSFLICRLPGRKSPSTTARMQGRSNLCSYGSTDT</sequence>
<dbReference type="EMBL" id="BMPQ01000009">
    <property type="protein sequence ID" value="GGK75524.1"/>
    <property type="molecule type" value="Genomic_DNA"/>
</dbReference>
<keyword evidence="3" id="KW-1185">Reference proteome</keyword>
<gene>
    <name evidence="2" type="ORF">GCM10010094_40780</name>
</gene>
<comment type="caution">
    <text evidence="2">The sequence shown here is derived from an EMBL/GenBank/DDBJ whole genome shotgun (WGS) entry which is preliminary data.</text>
</comment>
<accession>A0A917QYJ2</accession>
<name>A0A917QYJ2_9ACTN</name>
<reference evidence="2" key="1">
    <citation type="journal article" date="2014" name="Int. J. Syst. Evol. Microbiol.">
        <title>Complete genome sequence of Corynebacterium casei LMG S-19264T (=DSM 44701T), isolated from a smear-ripened cheese.</title>
        <authorList>
            <consortium name="US DOE Joint Genome Institute (JGI-PGF)"/>
            <person name="Walter F."/>
            <person name="Albersmeier A."/>
            <person name="Kalinowski J."/>
            <person name="Ruckert C."/>
        </authorList>
    </citation>
    <scope>NUCLEOTIDE SEQUENCE</scope>
    <source>
        <strain evidence="2">JCM 3035</strain>
    </source>
</reference>